<reference evidence="4" key="1">
    <citation type="submission" date="2021-03" db="EMBL/GenBank/DDBJ databases">
        <authorList>
            <consortium name="Genoscope - CEA"/>
            <person name="William W."/>
        </authorList>
    </citation>
    <scope>NUCLEOTIDE SEQUENCE</scope>
    <source>
        <strain evidence="4">Doubled-haploid Pahang</strain>
    </source>
</reference>
<gene>
    <name evidence="4" type="ORF">GSMUA_204960.1</name>
</gene>
<evidence type="ECO:0000259" key="2">
    <source>
        <dbReference type="Pfam" id="PF01764"/>
    </source>
</evidence>
<dbReference type="InterPro" id="IPR029058">
    <property type="entry name" value="AB_hydrolase_fold"/>
</dbReference>
<dbReference type="InterPro" id="IPR005592">
    <property type="entry name" value="Mono/diacylglycerol_lipase_N"/>
</dbReference>
<evidence type="ECO:0000259" key="3">
    <source>
        <dbReference type="Pfam" id="PF03893"/>
    </source>
</evidence>
<dbReference type="SUPFAM" id="SSF53474">
    <property type="entry name" value="alpha/beta-Hydrolases"/>
    <property type="match status" value="1"/>
</dbReference>
<name>A0A8D7AKG6_MUSAM</name>
<dbReference type="AlphaFoldDB" id="A0A8D7AKG6"/>
<evidence type="ECO:0000256" key="1">
    <source>
        <dbReference type="SAM" id="MobiDB-lite"/>
    </source>
</evidence>
<dbReference type="Pfam" id="PF03893">
    <property type="entry name" value="Lipase3_N"/>
    <property type="match status" value="1"/>
</dbReference>
<proteinExistence type="predicted"/>
<dbReference type="PANTHER" id="PTHR46398:SF8">
    <property type="entry name" value="FUNGAL LIPASE-LIKE DOMAIN-CONTAINING PROTEIN"/>
    <property type="match status" value="1"/>
</dbReference>
<dbReference type="EMBL" id="HG996468">
    <property type="protein sequence ID" value="CAG1848910.1"/>
    <property type="molecule type" value="Genomic_DNA"/>
</dbReference>
<protein>
    <submittedName>
        <fullName evidence="4">(wild Malaysian banana) hypothetical protein</fullName>
    </submittedName>
</protein>
<accession>A0A8D7AKG6</accession>
<evidence type="ECO:0000313" key="4">
    <source>
        <dbReference type="EMBL" id="CAG1848910.1"/>
    </source>
</evidence>
<dbReference type="CDD" id="cd00519">
    <property type="entry name" value="Lipase_3"/>
    <property type="match status" value="1"/>
</dbReference>
<organism evidence="4">
    <name type="scientific">Musa acuminata subsp. malaccensis</name>
    <name type="common">Wild banana</name>
    <name type="synonym">Musa malaccensis</name>
    <dbReference type="NCBI Taxonomy" id="214687"/>
    <lineage>
        <taxon>Eukaryota</taxon>
        <taxon>Viridiplantae</taxon>
        <taxon>Streptophyta</taxon>
        <taxon>Embryophyta</taxon>
        <taxon>Tracheophyta</taxon>
        <taxon>Spermatophyta</taxon>
        <taxon>Magnoliopsida</taxon>
        <taxon>Liliopsida</taxon>
        <taxon>Zingiberales</taxon>
        <taxon>Musaceae</taxon>
        <taxon>Musa</taxon>
    </lineage>
</organism>
<sequence length="464" mass="51436">MVVSCGIECVFCLGCTRWACRRCGYVGADDSAAWAPATPDEFAPVPRACRAVLAAYEDDLARPRWAPARPGGYRMDPAAVVKRASYADTRGRCPPYLLYVDRAAREVVLAVRGLNLGHDADYRLLLDNPPGSQPFDGGYVHLGLLKAAAWLLNREADTLCHLLRDCGPEYGLVLVGHSLGAGVAALMAMLVVNQLDRFGEIPRSRVRCYAISPARCMSLNLAVKYADVIHSVVLQASQASLDDFLPRTPTPLQHIFGSVFCLPCLLFLVCMRDTFISEDRKLKDPKRLYAPGRMYHIVERKFCRCGRLPPEVRTAVPVEGRFEHIILSCNAMFDHGIIWTEREAQKALEIMLKGNVMTTPPSRQQMEGRGSLQEEHNEALERALSLHLPHPASQHSLPFQDQAASTCEHYDNMSSCSDDSASSRTMNWDELVEKLFDGNEPQGMVSDEDDNSLGSSVKMSLPVR</sequence>
<dbReference type="GO" id="GO:0016042">
    <property type="term" value="P:lipid catabolic process"/>
    <property type="evidence" value="ECO:0007669"/>
    <property type="project" value="InterPro"/>
</dbReference>
<feature type="domain" description="Mono-/di-acylglycerol lipase N-terminal" evidence="3">
    <location>
        <begin position="7"/>
        <end position="68"/>
    </location>
</feature>
<dbReference type="PANTHER" id="PTHR46398">
    <property type="entry name" value="ALPHA/BETA-HYDROLASES SUPERFAMILY PROTEIN"/>
    <property type="match status" value="1"/>
</dbReference>
<dbReference type="InterPro" id="IPR002921">
    <property type="entry name" value="Fungal_lipase-type"/>
</dbReference>
<dbReference type="Gene3D" id="3.40.50.1820">
    <property type="entry name" value="alpha/beta hydrolase"/>
    <property type="match status" value="1"/>
</dbReference>
<dbReference type="Pfam" id="PF01764">
    <property type="entry name" value="Lipase_3"/>
    <property type="match status" value="1"/>
</dbReference>
<feature type="region of interest" description="Disordered" evidence="1">
    <location>
        <begin position="438"/>
        <end position="464"/>
    </location>
</feature>
<feature type="domain" description="Fungal lipase-type" evidence="2">
    <location>
        <begin position="108"/>
        <end position="250"/>
    </location>
</feature>